<comment type="caution">
    <text evidence="2">The sequence shown here is derived from an EMBL/GenBank/DDBJ whole genome shotgun (WGS) entry which is preliminary data.</text>
</comment>
<dbReference type="EMBL" id="JADNYJ010000210">
    <property type="protein sequence ID" value="KAF8874644.1"/>
    <property type="molecule type" value="Genomic_DNA"/>
</dbReference>
<protein>
    <submittedName>
        <fullName evidence="2">Uncharacterized protein</fullName>
    </submittedName>
</protein>
<proteinExistence type="predicted"/>
<sequence length="564" mass="62656">MSTHPPISIDSEAVRKNKSLFQKYAQKIHGLDPNDYVQCVLKLAHWLNNYKAYYTDARPDIFNLLSEIQAPFNVLSYPGNPMVQAYTTLLKTVEPFLHLFEERYRQPIKDFLLPTITGSTSTTLPLSSEIQSAAPNVSSSTYSSPKNKIEKVGILKTEPEEIAQMPSAISAVPSKTMQTEASRLPSERTNKSITPVASFSKTKAKKKKNIDLSLLIQHDIEGLLEKKRSHSTIPGDTEPSATAAHSTPAPERTQIETTFTDAENISWDFMGLPQVNNASQQDDFNVASTIPKDQSITQPPVTTFAYENEEHIMDIEQTSKPVPIDQMVPPAHVRDENARKPMSPEQMDVTGIHPSTEESISMNIDSAQIRLERINLTDSPKISVTNVIHSDPIGLSLDSDQGQSDQGTDGIFGTEMRVVARQQGLKEKSRISVEFEIPETQYQLVLKWINSSQDFSSSICLTLGCYLTSELVENAEKAGCMTFEAQVSSTRSKWPGNGGLAMNANFNNSREEFPLSPPFQVTPENLVDISPFLVPGNNVIQLNQRQDLSQYTFVLLPISPLEPN</sequence>
<accession>A0A9P5N9S5</accession>
<dbReference type="OrthoDB" id="3040699at2759"/>
<keyword evidence="3" id="KW-1185">Reference proteome</keyword>
<evidence type="ECO:0000313" key="2">
    <source>
        <dbReference type="EMBL" id="KAF8874644.1"/>
    </source>
</evidence>
<evidence type="ECO:0000313" key="3">
    <source>
        <dbReference type="Proteomes" id="UP000724874"/>
    </source>
</evidence>
<reference evidence="2" key="1">
    <citation type="submission" date="2020-11" db="EMBL/GenBank/DDBJ databases">
        <authorList>
            <consortium name="DOE Joint Genome Institute"/>
            <person name="Ahrendt S."/>
            <person name="Riley R."/>
            <person name="Andreopoulos W."/>
            <person name="LaButti K."/>
            <person name="Pangilinan J."/>
            <person name="Ruiz-duenas F.J."/>
            <person name="Barrasa J.M."/>
            <person name="Sanchez-Garcia M."/>
            <person name="Camarero S."/>
            <person name="Miyauchi S."/>
            <person name="Serrano A."/>
            <person name="Linde D."/>
            <person name="Babiker R."/>
            <person name="Drula E."/>
            <person name="Ayuso-Fernandez I."/>
            <person name="Pacheco R."/>
            <person name="Padilla G."/>
            <person name="Ferreira P."/>
            <person name="Barriuso J."/>
            <person name="Kellner H."/>
            <person name="Castanera R."/>
            <person name="Alfaro M."/>
            <person name="Ramirez L."/>
            <person name="Pisabarro A.G."/>
            <person name="Kuo A."/>
            <person name="Tritt A."/>
            <person name="Lipzen A."/>
            <person name="He G."/>
            <person name="Yan M."/>
            <person name="Ng V."/>
            <person name="Cullen D."/>
            <person name="Martin F."/>
            <person name="Rosso M.-N."/>
            <person name="Henrissat B."/>
            <person name="Hibbett D."/>
            <person name="Martinez A.T."/>
            <person name="Grigoriev I.V."/>
        </authorList>
    </citation>
    <scope>NUCLEOTIDE SEQUENCE</scope>
    <source>
        <strain evidence="2">AH 44721</strain>
    </source>
</reference>
<dbReference type="Proteomes" id="UP000724874">
    <property type="component" value="Unassembled WGS sequence"/>
</dbReference>
<feature type="region of interest" description="Disordered" evidence="1">
    <location>
        <begin position="228"/>
        <end position="251"/>
    </location>
</feature>
<evidence type="ECO:0000256" key="1">
    <source>
        <dbReference type="SAM" id="MobiDB-lite"/>
    </source>
</evidence>
<gene>
    <name evidence="2" type="ORF">CPB84DRAFT_573924</name>
</gene>
<feature type="compositionally biased region" description="Low complexity" evidence="1">
    <location>
        <begin position="237"/>
        <end position="251"/>
    </location>
</feature>
<name>A0A9P5N9S5_GYMJU</name>
<dbReference type="AlphaFoldDB" id="A0A9P5N9S5"/>
<organism evidence="2 3">
    <name type="scientific">Gymnopilus junonius</name>
    <name type="common">Spectacular rustgill mushroom</name>
    <name type="synonym">Gymnopilus spectabilis subsp. junonius</name>
    <dbReference type="NCBI Taxonomy" id="109634"/>
    <lineage>
        <taxon>Eukaryota</taxon>
        <taxon>Fungi</taxon>
        <taxon>Dikarya</taxon>
        <taxon>Basidiomycota</taxon>
        <taxon>Agaricomycotina</taxon>
        <taxon>Agaricomycetes</taxon>
        <taxon>Agaricomycetidae</taxon>
        <taxon>Agaricales</taxon>
        <taxon>Agaricineae</taxon>
        <taxon>Hymenogastraceae</taxon>
        <taxon>Gymnopilus</taxon>
    </lineage>
</organism>